<dbReference type="AlphaFoldDB" id="A0A395H7A4"/>
<organism evidence="1 2">
    <name type="scientific">Aspergillus ibericus CBS 121593</name>
    <dbReference type="NCBI Taxonomy" id="1448316"/>
    <lineage>
        <taxon>Eukaryota</taxon>
        <taxon>Fungi</taxon>
        <taxon>Dikarya</taxon>
        <taxon>Ascomycota</taxon>
        <taxon>Pezizomycotina</taxon>
        <taxon>Eurotiomycetes</taxon>
        <taxon>Eurotiomycetidae</taxon>
        <taxon>Eurotiales</taxon>
        <taxon>Aspergillaceae</taxon>
        <taxon>Aspergillus</taxon>
        <taxon>Aspergillus subgen. Circumdati</taxon>
    </lineage>
</organism>
<name>A0A395H7A4_9EURO</name>
<proteinExistence type="predicted"/>
<accession>A0A395H7A4</accession>
<protein>
    <submittedName>
        <fullName evidence="1">Uncharacterized protein</fullName>
    </submittedName>
</protein>
<dbReference type="EMBL" id="KZ824429">
    <property type="protein sequence ID" value="RAL03045.1"/>
    <property type="molecule type" value="Genomic_DNA"/>
</dbReference>
<gene>
    <name evidence="1" type="ORF">BO80DRAFT_443295</name>
</gene>
<sequence length="240" mass="28123">MEDKELFNDSFIGRVISFSDPDSEWVLVKKLREFNDQSDPGMFLRWPDKPGGAYGTFLCQDASSKDKKIMRILMQVPYAGSEIAIHAERARQARDQRPTAGQEMLHAYTNLTELGSDFTPRVSERKDGQTSRYRPRSRWTDLYLFLEKLPGKQLGPWFWDLEREERDRVREAFESAWTRCCRAGFRPYGWLTRLFWDGDTNRIDLYNFVEAAKSIPIMSGWTMNGSFGGWWFRPGRIDAF</sequence>
<reference evidence="1 2" key="1">
    <citation type="submission" date="2018-02" db="EMBL/GenBank/DDBJ databases">
        <title>The genomes of Aspergillus section Nigri reveals drivers in fungal speciation.</title>
        <authorList>
            <consortium name="DOE Joint Genome Institute"/>
            <person name="Vesth T.C."/>
            <person name="Nybo J."/>
            <person name="Theobald S."/>
            <person name="Brandl J."/>
            <person name="Frisvad J.C."/>
            <person name="Nielsen K.F."/>
            <person name="Lyhne E.K."/>
            <person name="Kogle M.E."/>
            <person name="Kuo A."/>
            <person name="Riley R."/>
            <person name="Clum A."/>
            <person name="Nolan M."/>
            <person name="Lipzen A."/>
            <person name="Salamov A."/>
            <person name="Henrissat B."/>
            <person name="Wiebenga A."/>
            <person name="De vries R.P."/>
            <person name="Grigoriev I.V."/>
            <person name="Mortensen U.H."/>
            <person name="Andersen M.R."/>
            <person name="Baker S.E."/>
        </authorList>
    </citation>
    <scope>NUCLEOTIDE SEQUENCE [LARGE SCALE GENOMIC DNA]</scope>
    <source>
        <strain evidence="1 2">CBS 121593</strain>
    </source>
</reference>
<dbReference type="GeneID" id="37226202"/>
<dbReference type="STRING" id="1448316.A0A395H7A4"/>
<evidence type="ECO:0000313" key="1">
    <source>
        <dbReference type="EMBL" id="RAL03045.1"/>
    </source>
</evidence>
<dbReference type="VEuPathDB" id="FungiDB:BO80DRAFT_443295"/>
<dbReference type="Proteomes" id="UP000249402">
    <property type="component" value="Unassembled WGS sequence"/>
</dbReference>
<evidence type="ECO:0000313" key="2">
    <source>
        <dbReference type="Proteomes" id="UP000249402"/>
    </source>
</evidence>
<dbReference type="OrthoDB" id="5401170at2759"/>
<dbReference type="RefSeq" id="XP_025577372.1">
    <property type="nucleotide sequence ID" value="XM_025721337.1"/>
</dbReference>
<keyword evidence="2" id="KW-1185">Reference proteome</keyword>